<organism evidence="2 3">
    <name type="scientific">Vanrija albida</name>
    <dbReference type="NCBI Taxonomy" id="181172"/>
    <lineage>
        <taxon>Eukaryota</taxon>
        <taxon>Fungi</taxon>
        <taxon>Dikarya</taxon>
        <taxon>Basidiomycota</taxon>
        <taxon>Agaricomycotina</taxon>
        <taxon>Tremellomycetes</taxon>
        <taxon>Trichosporonales</taxon>
        <taxon>Trichosporonaceae</taxon>
        <taxon>Vanrija</taxon>
    </lineage>
</organism>
<evidence type="ECO:0000256" key="1">
    <source>
        <dbReference type="SAM" id="SignalP"/>
    </source>
</evidence>
<evidence type="ECO:0000313" key="2">
    <source>
        <dbReference type="EMBL" id="KAL1410124.1"/>
    </source>
</evidence>
<feature type="signal peptide" evidence="1">
    <location>
        <begin position="1"/>
        <end position="15"/>
    </location>
</feature>
<name>A0ABR3Q5W7_9TREE</name>
<accession>A0ABR3Q5W7</accession>
<reference evidence="2 3" key="1">
    <citation type="submission" date="2023-08" db="EMBL/GenBank/DDBJ databases">
        <title>Annotated Genome Sequence of Vanrija albida AlHP1.</title>
        <authorList>
            <person name="Herzog R."/>
        </authorList>
    </citation>
    <scope>NUCLEOTIDE SEQUENCE [LARGE SCALE GENOMIC DNA]</scope>
    <source>
        <strain evidence="2 3">AlHP1</strain>
    </source>
</reference>
<keyword evidence="3" id="KW-1185">Reference proteome</keyword>
<evidence type="ECO:0000313" key="3">
    <source>
        <dbReference type="Proteomes" id="UP001565368"/>
    </source>
</evidence>
<dbReference type="RefSeq" id="XP_069210068.1">
    <property type="nucleotide sequence ID" value="XM_069352650.1"/>
</dbReference>
<comment type="caution">
    <text evidence="2">The sequence shown here is derived from an EMBL/GenBank/DDBJ whole genome shotgun (WGS) entry which is preliminary data.</text>
</comment>
<protein>
    <submittedName>
        <fullName evidence="2">Uncharacterized protein</fullName>
    </submittedName>
</protein>
<dbReference type="GeneID" id="95985170"/>
<proteinExistence type="predicted"/>
<keyword evidence="1" id="KW-0732">Signal</keyword>
<dbReference type="EMBL" id="JBBXJM010000003">
    <property type="protein sequence ID" value="KAL1410124.1"/>
    <property type="molecule type" value="Genomic_DNA"/>
</dbReference>
<feature type="chain" id="PRO_5045438939" evidence="1">
    <location>
        <begin position="16"/>
        <end position="69"/>
    </location>
</feature>
<sequence length="69" mass="7130">MKLLALVFLATTTLAVPAAEADADGATTRLVGRQNSYTVSCGGRNECGPYSVQGRDRPADGVWVGSTVS</sequence>
<dbReference type="Proteomes" id="UP001565368">
    <property type="component" value="Unassembled WGS sequence"/>
</dbReference>
<gene>
    <name evidence="2" type="ORF">Q8F55_004127</name>
</gene>